<name>A0AAU6P9B1_9FLAO</name>
<evidence type="ECO:0000256" key="1">
    <source>
        <dbReference type="SAM" id="SignalP"/>
    </source>
</evidence>
<dbReference type="EMBL" id="CP136924">
    <property type="protein sequence ID" value="WXA03432.1"/>
    <property type="molecule type" value="Genomic_DNA"/>
</dbReference>
<reference evidence="3 4" key="1">
    <citation type="submission" date="2023-10" db="EMBL/GenBank/DDBJ databases">
        <title>Culture-based analysis of two novel bacteria associated with mangrove crab gills.</title>
        <authorList>
            <person name="Yang X."/>
            <person name="Garuglieri E."/>
            <person name="Van Goethem M.W."/>
            <person name="Fusi M."/>
            <person name="Marasco R."/>
            <person name="Daffonchio D.G."/>
        </authorList>
    </citation>
    <scope>NUCLEOTIDE SEQUENCE</scope>
    <source>
        <strain evidence="3">UG2-1</strain>
        <strain evidence="2">UG2-2</strain>
        <strain evidence="4">UG2_2</strain>
    </source>
</reference>
<keyword evidence="1" id="KW-0732">Signal</keyword>
<sequence>MKKIILLLALIFATINQLTYSQSKFEALDFLIGNWQGIESGAAGNGVGFRTYQYELANNFIFIENQSAFPPSEKKT</sequence>
<dbReference type="RefSeq" id="WP_338733501.1">
    <property type="nucleotide sequence ID" value="NZ_CP136924.1"/>
</dbReference>
<dbReference type="AlphaFoldDB" id="A0AAU6P9B1"/>
<keyword evidence="4" id="KW-1185">Reference proteome</keyword>
<accession>A0AAU6P9B1</accession>
<evidence type="ECO:0000313" key="2">
    <source>
        <dbReference type="EMBL" id="WXA03432.1"/>
    </source>
</evidence>
<dbReference type="KEGG" id="mcaa:R3L15_04550"/>
<dbReference type="Proteomes" id="UP001368318">
    <property type="component" value="Chromosome"/>
</dbReference>
<evidence type="ECO:0000313" key="4">
    <source>
        <dbReference type="Proteomes" id="UP001368318"/>
    </source>
</evidence>
<evidence type="ECO:0000313" key="3">
    <source>
        <dbReference type="EMBL" id="WXA14146.1"/>
    </source>
</evidence>
<dbReference type="EMBL" id="CP136925">
    <property type="protein sequence ID" value="WXA14146.1"/>
    <property type="molecule type" value="Genomic_DNA"/>
</dbReference>
<organism evidence="3">
    <name type="scientific">Mangrovimonas cancribranchiae</name>
    <dbReference type="NCBI Taxonomy" id="3080055"/>
    <lineage>
        <taxon>Bacteria</taxon>
        <taxon>Pseudomonadati</taxon>
        <taxon>Bacteroidota</taxon>
        <taxon>Flavobacteriia</taxon>
        <taxon>Flavobacteriales</taxon>
        <taxon>Flavobacteriaceae</taxon>
        <taxon>Mangrovimonas</taxon>
    </lineage>
</organism>
<feature type="signal peptide" evidence="1">
    <location>
        <begin position="1"/>
        <end position="21"/>
    </location>
</feature>
<feature type="chain" id="PRO_5044713027" evidence="1">
    <location>
        <begin position="22"/>
        <end position="76"/>
    </location>
</feature>
<gene>
    <name evidence="3" type="ORF">R3L15_04550</name>
    <name evidence="2" type="ORF">R3L16_02850</name>
</gene>
<proteinExistence type="predicted"/>
<protein>
    <submittedName>
        <fullName evidence="3">Uncharacterized protein</fullName>
    </submittedName>
</protein>